<evidence type="ECO:0000313" key="1">
    <source>
        <dbReference type="EMBL" id="UPW01606.1"/>
    </source>
</evidence>
<dbReference type="GeneID" id="72189338"/>
<dbReference type="SUPFAM" id="SSF46785">
    <property type="entry name" value="Winged helix' DNA-binding domain"/>
    <property type="match status" value="1"/>
</dbReference>
<proteinExistence type="predicted"/>
<dbReference type="RefSeq" id="WP_248656004.1">
    <property type="nucleotide sequence ID" value="NZ_CP096658.1"/>
</dbReference>
<dbReference type="InterPro" id="IPR036388">
    <property type="entry name" value="WH-like_DNA-bd_sf"/>
</dbReference>
<name>A0A8U0ILP2_9EURY</name>
<protein>
    <submittedName>
        <fullName evidence="1">Uncharacterized protein</fullName>
    </submittedName>
</protein>
<gene>
    <name evidence="1" type="ORF">M0R88_05745</name>
</gene>
<sequence length="56" mass="6415">MTLRGAVERLDTATTTNVAEKLSCEYDCAYYYLKKLEEDGTIRSEKIGNTILWHAE</sequence>
<dbReference type="InterPro" id="IPR036390">
    <property type="entry name" value="WH_DNA-bd_sf"/>
</dbReference>
<accession>A0A8U0ILP2</accession>
<dbReference type="EMBL" id="CP096658">
    <property type="protein sequence ID" value="UPW01606.1"/>
    <property type="molecule type" value="Genomic_DNA"/>
</dbReference>
<evidence type="ECO:0000313" key="2">
    <source>
        <dbReference type="Proteomes" id="UP000830434"/>
    </source>
</evidence>
<organism evidence="1 2">
    <name type="scientific">Halorussus gelatinilyticus</name>
    <dbReference type="NCBI Taxonomy" id="2937524"/>
    <lineage>
        <taxon>Archaea</taxon>
        <taxon>Methanobacteriati</taxon>
        <taxon>Methanobacteriota</taxon>
        <taxon>Stenosarchaea group</taxon>
        <taxon>Halobacteria</taxon>
        <taxon>Halobacteriales</taxon>
        <taxon>Haladaptataceae</taxon>
        <taxon>Halorussus</taxon>
    </lineage>
</organism>
<keyword evidence="2" id="KW-1185">Reference proteome</keyword>
<dbReference type="Gene3D" id="1.10.10.10">
    <property type="entry name" value="Winged helix-like DNA-binding domain superfamily/Winged helix DNA-binding domain"/>
    <property type="match status" value="1"/>
</dbReference>
<dbReference type="KEGG" id="haxz:M0R88_05745"/>
<dbReference type="Proteomes" id="UP000830434">
    <property type="component" value="Chromosome"/>
</dbReference>
<dbReference type="AlphaFoldDB" id="A0A8U0ILP2"/>
<reference evidence="1" key="1">
    <citation type="submission" date="2022-04" db="EMBL/GenBank/DDBJ databases">
        <title>Diverse halophilic archaea isolated from saline environments.</title>
        <authorList>
            <person name="Cui H.-L."/>
        </authorList>
    </citation>
    <scope>NUCLEOTIDE SEQUENCE</scope>
    <source>
        <strain evidence="1">XZYJT40</strain>
    </source>
</reference>